<evidence type="ECO:0000313" key="2">
    <source>
        <dbReference type="EMBL" id="KAK9920628.1"/>
    </source>
</evidence>
<name>A0AAW1W9E4_RUBAR</name>
<evidence type="ECO:0000313" key="3">
    <source>
        <dbReference type="Proteomes" id="UP001457282"/>
    </source>
</evidence>
<sequence>MQEDSVTGLQIRKGGECVSVKPIPNAFVVNVGDVFEVIYYDMDYWELGSTRALNRDVATKNKARLSYASFLAPRGS</sequence>
<accession>A0AAW1W9E4</accession>
<organism evidence="2 3">
    <name type="scientific">Rubus argutus</name>
    <name type="common">Southern blackberry</name>
    <dbReference type="NCBI Taxonomy" id="59490"/>
    <lineage>
        <taxon>Eukaryota</taxon>
        <taxon>Viridiplantae</taxon>
        <taxon>Streptophyta</taxon>
        <taxon>Embryophyta</taxon>
        <taxon>Tracheophyta</taxon>
        <taxon>Spermatophyta</taxon>
        <taxon>Magnoliopsida</taxon>
        <taxon>eudicotyledons</taxon>
        <taxon>Gunneridae</taxon>
        <taxon>Pentapetalae</taxon>
        <taxon>rosids</taxon>
        <taxon>fabids</taxon>
        <taxon>Rosales</taxon>
        <taxon>Rosaceae</taxon>
        <taxon>Rosoideae</taxon>
        <taxon>Rosoideae incertae sedis</taxon>
        <taxon>Rubus</taxon>
    </lineage>
</organism>
<dbReference type="AlphaFoldDB" id="A0AAW1W9E4"/>
<dbReference type="Pfam" id="PF03171">
    <property type="entry name" value="2OG-FeII_Oxy"/>
    <property type="match status" value="1"/>
</dbReference>
<keyword evidence="3" id="KW-1185">Reference proteome</keyword>
<dbReference type="Gene3D" id="2.60.120.330">
    <property type="entry name" value="B-lactam Antibiotic, Isopenicillin N Synthase, Chain"/>
    <property type="match status" value="1"/>
</dbReference>
<evidence type="ECO:0000259" key="1">
    <source>
        <dbReference type="Pfam" id="PF03171"/>
    </source>
</evidence>
<dbReference type="EMBL" id="JBEDUW010000006">
    <property type="protein sequence ID" value="KAK9920628.1"/>
    <property type="molecule type" value="Genomic_DNA"/>
</dbReference>
<dbReference type="Proteomes" id="UP001457282">
    <property type="component" value="Unassembled WGS sequence"/>
</dbReference>
<comment type="caution">
    <text evidence="2">The sequence shown here is derived from an EMBL/GenBank/DDBJ whole genome shotgun (WGS) entry which is preliminary data.</text>
</comment>
<protein>
    <recommendedName>
        <fullName evidence="1">Isopenicillin N synthase-like Fe(2+) 2OG dioxygenase domain-containing protein</fullName>
    </recommendedName>
</protein>
<gene>
    <name evidence="2" type="ORF">M0R45_029177</name>
</gene>
<dbReference type="SUPFAM" id="SSF51197">
    <property type="entry name" value="Clavaminate synthase-like"/>
    <property type="match status" value="1"/>
</dbReference>
<reference evidence="2 3" key="1">
    <citation type="journal article" date="2023" name="G3 (Bethesda)">
        <title>A chromosome-length genome assembly and annotation of blackberry (Rubus argutus, cv. 'Hillquist').</title>
        <authorList>
            <person name="Bruna T."/>
            <person name="Aryal R."/>
            <person name="Dudchenko O."/>
            <person name="Sargent D.J."/>
            <person name="Mead D."/>
            <person name="Buti M."/>
            <person name="Cavallini A."/>
            <person name="Hytonen T."/>
            <person name="Andres J."/>
            <person name="Pham M."/>
            <person name="Weisz D."/>
            <person name="Mascagni F."/>
            <person name="Usai G."/>
            <person name="Natali L."/>
            <person name="Bassil N."/>
            <person name="Fernandez G.E."/>
            <person name="Lomsadze A."/>
            <person name="Armour M."/>
            <person name="Olukolu B."/>
            <person name="Poorten T."/>
            <person name="Britton C."/>
            <person name="Davik J."/>
            <person name="Ashrafi H."/>
            <person name="Aiden E.L."/>
            <person name="Borodovsky M."/>
            <person name="Worthington M."/>
        </authorList>
    </citation>
    <scope>NUCLEOTIDE SEQUENCE [LARGE SCALE GENOMIC DNA]</scope>
    <source>
        <strain evidence="2">PI 553951</strain>
    </source>
</reference>
<proteinExistence type="predicted"/>
<dbReference type="InterPro" id="IPR027443">
    <property type="entry name" value="IPNS-like_sf"/>
</dbReference>
<dbReference type="InterPro" id="IPR044861">
    <property type="entry name" value="IPNS-like_FE2OG_OXY"/>
</dbReference>
<feature type="domain" description="Isopenicillin N synthase-like Fe(2+) 2OG dioxygenase" evidence="1">
    <location>
        <begin position="2"/>
        <end position="73"/>
    </location>
</feature>